<dbReference type="AlphaFoldDB" id="A0A1U9QSW5"/>
<dbReference type="KEGG" id="snw:BBN63_13750"/>
<evidence type="ECO:0000256" key="2">
    <source>
        <dbReference type="SAM" id="SignalP"/>
    </source>
</evidence>
<organism evidence="3 4">
    <name type="scientific">Streptomyces niveus</name>
    <name type="common">Streptomyces spheroides</name>
    <dbReference type="NCBI Taxonomy" id="193462"/>
    <lineage>
        <taxon>Bacteria</taxon>
        <taxon>Bacillati</taxon>
        <taxon>Actinomycetota</taxon>
        <taxon>Actinomycetes</taxon>
        <taxon>Kitasatosporales</taxon>
        <taxon>Streptomycetaceae</taxon>
        <taxon>Streptomyces</taxon>
    </lineage>
</organism>
<protein>
    <recommendedName>
        <fullName evidence="5">DUF3558 domain-containing protein</fullName>
    </recommendedName>
</protein>
<reference evidence="3 4" key="1">
    <citation type="submission" date="2016-11" db="EMBL/GenBank/DDBJ databases">
        <title>Complete genome sequence of Streptomyces niveus SCSIO 3406.</title>
        <authorList>
            <person name="Zhu Q."/>
            <person name="Cheng W."/>
            <person name="Song Y."/>
            <person name="Li Q."/>
            <person name="Ju J."/>
        </authorList>
    </citation>
    <scope>NUCLEOTIDE SEQUENCE [LARGE SCALE GENOMIC DNA]</scope>
    <source>
        <strain evidence="3 4">SCSIO 3406</strain>
    </source>
</reference>
<accession>A0A1U9QSW5</accession>
<feature type="compositionally biased region" description="Basic and acidic residues" evidence="1">
    <location>
        <begin position="248"/>
        <end position="257"/>
    </location>
</feature>
<feature type="region of interest" description="Disordered" evidence="1">
    <location>
        <begin position="137"/>
        <end position="196"/>
    </location>
</feature>
<feature type="signal peptide" evidence="2">
    <location>
        <begin position="1"/>
        <end position="20"/>
    </location>
</feature>
<evidence type="ECO:0008006" key="5">
    <source>
        <dbReference type="Google" id="ProtNLM"/>
    </source>
</evidence>
<evidence type="ECO:0000313" key="4">
    <source>
        <dbReference type="Proteomes" id="UP000189677"/>
    </source>
</evidence>
<feature type="chain" id="PRO_5038814188" description="DUF3558 domain-containing protein" evidence="2">
    <location>
        <begin position="21"/>
        <end position="269"/>
    </location>
</feature>
<feature type="region of interest" description="Disordered" evidence="1">
    <location>
        <begin position="240"/>
        <end position="269"/>
    </location>
</feature>
<gene>
    <name evidence="3" type="ORF">BBN63_13750</name>
</gene>
<evidence type="ECO:0000313" key="3">
    <source>
        <dbReference type="EMBL" id="AQU67149.1"/>
    </source>
</evidence>
<sequence>MQRKAYVPGLAALLVTLVAGCTSGTGGDGSDIDAKAGVPTTTTAPPGKYRTLREPCGSVEPATLRDLLPGVAQLPEDQREKAYKGTAAVTYDTDRRVGCAWTADSPDASHNLVIDVERVVSYDPAVSDADKAQEVYAKKEDGASLPPPAAGASGDAGGEADSSGGAGDDASPSGSPSPGKTPNAATTPPGLQPRLLDDLGDAAFVDDVYAASGSAAKRRTVSVVFRTSNVVVTVRYAEQPAHSTTVPDSKELQEKARGLARKLADQLNE</sequence>
<dbReference type="Proteomes" id="UP000189677">
    <property type="component" value="Chromosome"/>
</dbReference>
<dbReference type="RefSeq" id="WP_078075684.1">
    <property type="nucleotide sequence ID" value="NZ_CP018047.1"/>
</dbReference>
<dbReference type="PROSITE" id="PS51257">
    <property type="entry name" value="PROKAR_LIPOPROTEIN"/>
    <property type="match status" value="1"/>
</dbReference>
<evidence type="ECO:0000256" key="1">
    <source>
        <dbReference type="SAM" id="MobiDB-lite"/>
    </source>
</evidence>
<dbReference type="OrthoDB" id="4336125at2"/>
<proteinExistence type="predicted"/>
<keyword evidence="2" id="KW-0732">Signal</keyword>
<feature type="compositionally biased region" description="Low complexity" evidence="1">
    <location>
        <begin position="159"/>
        <end position="178"/>
    </location>
</feature>
<keyword evidence="4" id="KW-1185">Reference proteome</keyword>
<dbReference type="EMBL" id="CP018047">
    <property type="protein sequence ID" value="AQU67149.1"/>
    <property type="molecule type" value="Genomic_DNA"/>
</dbReference>
<name>A0A1U9QSW5_STRNV</name>